<feature type="compositionally biased region" description="Low complexity" evidence="8">
    <location>
        <begin position="403"/>
        <end position="414"/>
    </location>
</feature>
<feature type="transmembrane region" description="Helical" evidence="9">
    <location>
        <begin position="217"/>
        <end position="235"/>
    </location>
</feature>
<organism evidence="10 11">
    <name type="scientific">Streptomyces albospinus</name>
    <dbReference type="NCBI Taxonomy" id="285515"/>
    <lineage>
        <taxon>Bacteria</taxon>
        <taxon>Bacillati</taxon>
        <taxon>Actinomycetota</taxon>
        <taxon>Actinomycetes</taxon>
        <taxon>Kitasatosporales</taxon>
        <taxon>Streptomycetaceae</taxon>
        <taxon>Streptomyces</taxon>
    </lineage>
</organism>
<keyword evidence="3" id="KW-0808">Transferase</keyword>
<evidence type="ECO:0000256" key="9">
    <source>
        <dbReference type="SAM" id="Phobius"/>
    </source>
</evidence>
<evidence type="ECO:0000256" key="1">
    <source>
        <dbReference type="ARBA" id="ARBA00004651"/>
    </source>
</evidence>
<gene>
    <name evidence="10" type="ORF">GCM10010211_30070</name>
</gene>
<keyword evidence="6 9" id="KW-0472">Membrane</keyword>
<comment type="similarity">
    <text evidence="7">Belongs to the glycosyltransferase 87 family.</text>
</comment>
<name>A0ABQ2V2M1_9ACTN</name>
<dbReference type="Proteomes" id="UP000654471">
    <property type="component" value="Unassembled WGS sequence"/>
</dbReference>
<feature type="transmembrane region" description="Helical" evidence="9">
    <location>
        <begin position="164"/>
        <end position="182"/>
    </location>
</feature>
<evidence type="ECO:0000313" key="11">
    <source>
        <dbReference type="Proteomes" id="UP000654471"/>
    </source>
</evidence>
<keyword evidence="5 9" id="KW-1133">Transmembrane helix</keyword>
<feature type="region of interest" description="Disordered" evidence="8">
    <location>
        <begin position="403"/>
        <end position="425"/>
    </location>
</feature>
<reference evidence="11" key="1">
    <citation type="journal article" date="2019" name="Int. J. Syst. Evol. Microbiol.">
        <title>The Global Catalogue of Microorganisms (GCM) 10K type strain sequencing project: providing services to taxonomists for standard genome sequencing and annotation.</title>
        <authorList>
            <consortium name="The Broad Institute Genomics Platform"/>
            <consortium name="The Broad Institute Genome Sequencing Center for Infectious Disease"/>
            <person name="Wu L."/>
            <person name="Ma J."/>
        </authorList>
    </citation>
    <scope>NUCLEOTIDE SEQUENCE [LARGE SCALE GENOMIC DNA]</scope>
    <source>
        <strain evidence="11">JCM 3399</strain>
    </source>
</reference>
<feature type="transmembrane region" description="Helical" evidence="9">
    <location>
        <begin position="188"/>
        <end position="210"/>
    </location>
</feature>
<evidence type="ECO:0000256" key="5">
    <source>
        <dbReference type="ARBA" id="ARBA00022989"/>
    </source>
</evidence>
<accession>A0ABQ2V2M1</accession>
<feature type="compositionally biased region" description="Basic and acidic residues" evidence="8">
    <location>
        <begin position="415"/>
        <end position="425"/>
    </location>
</feature>
<evidence type="ECO:0000313" key="10">
    <source>
        <dbReference type="EMBL" id="GGU63112.1"/>
    </source>
</evidence>
<dbReference type="Pfam" id="PF09594">
    <property type="entry name" value="GT87"/>
    <property type="match status" value="1"/>
</dbReference>
<comment type="caution">
    <text evidence="10">The sequence shown here is derived from an EMBL/GenBank/DDBJ whole genome shotgun (WGS) entry which is preliminary data.</text>
</comment>
<keyword evidence="11" id="KW-1185">Reference proteome</keyword>
<evidence type="ECO:0000256" key="8">
    <source>
        <dbReference type="SAM" id="MobiDB-lite"/>
    </source>
</evidence>
<evidence type="ECO:0000256" key="7">
    <source>
        <dbReference type="ARBA" id="ARBA00024033"/>
    </source>
</evidence>
<evidence type="ECO:0000256" key="2">
    <source>
        <dbReference type="ARBA" id="ARBA00022475"/>
    </source>
</evidence>
<proteinExistence type="inferred from homology"/>
<protein>
    <submittedName>
        <fullName evidence="10">Membrane protein</fullName>
    </submittedName>
</protein>
<keyword evidence="2" id="KW-1003">Cell membrane</keyword>
<feature type="transmembrane region" description="Helical" evidence="9">
    <location>
        <begin position="277"/>
        <end position="295"/>
    </location>
</feature>
<evidence type="ECO:0000256" key="4">
    <source>
        <dbReference type="ARBA" id="ARBA00022692"/>
    </source>
</evidence>
<dbReference type="InterPro" id="IPR018584">
    <property type="entry name" value="GT87"/>
</dbReference>
<evidence type="ECO:0000256" key="3">
    <source>
        <dbReference type="ARBA" id="ARBA00022679"/>
    </source>
</evidence>
<keyword evidence="4 9" id="KW-0812">Transmembrane</keyword>
<dbReference type="EMBL" id="BMRP01000009">
    <property type="protein sequence ID" value="GGU63112.1"/>
    <property type="molecule type" value="Genomic_DNA"/>
</dbReference>
<comment type="subcellular location">
    <subcellularLocation>
        <location evidence="1">Cell membrane</location>
        <topology evidence="1">Multi-pass membrane protein</topology>
    </subcellularLocation>
</comment>
<sequence>MSAEKPVKTVNSGELAGGLAGEPAADSALAAWLRGRASWGLRSVAGGLLAVLVWELHRTSPTLGMDNDFVVRAARALLDGGAPYADKRFLYLPSAVLAAVPEALLGPRELRVLVPVAGAAAVLSGWWASLRIFRVGAGSRLAALGVVALVFFEPLRNVVNIGNWTLASVVALPAAVLCAARGRWTAAGAVVGCALAVKPLLAPLLLLFVLARRGRALAVAVAVPVVASVPAALVMPRPGMFFTHTLPFLLRGQDAFARPYDASVGMVLTRLGVPAPLAYGVAVLAAAVGLGCARVRWRRADGGPRRLVETAAMLMLAAFLVSRPSFDHYLLVVLGPLLASVVAAGSVPRTAWFWIALVPQVSGFAWPHLEAIQRRAFRDAAALWLLAGVAAWTCAVRWRAPEAGEPADGPADGPARGREPVRGVF</sequence>
<dbReference type="RefSeq" id="WP_189300198.1">
    <property type="nucleotide sequence ID" value="NZ_BMRP01000009.1"/>
</dbReference>
<evidence type="ECO:0000256" key="6">
    <source>
        <dbReference type="ARBA" id="ARBA00023136"/>
    </source>
</evidence>